<dbReference type="Gene3D" id="1.20.1440.230">
    <property type="entry name" value="NADH-ubiquinone oxidoreductase 51kDa subunit, iron-sulphur binding domain"/>
    <property type="match status" value="1"/>
</dbReference>
<dbReference type="EMBL" id="DSEC01000581">
    <property type="protein sequence ID" value="HER44404.1"/>
    <property type="molecule type" value="Genomic_DNA"/>
</dbReference>
<dbReference type="InterPro" id="IPR019575">
    <property type="entry name" value="Nuop51_4Fe4S-bd"/>
</dbReference>
<evidence type="ECO:0000256" key="4">
    <source>
        <dbReference type="ARBA" id="ARBA00023004"/>
    </source>
</evidence>
<accession>A0A7V2F4G5</accession>
<comment type="similarity">
    <text evidence="1">Belongs to the complex I 51 kDa subunit family.</text>
</comment>
<gene>
    <name evidence="8" type="ORF">ENO08_08090</name>
</gene>
<comment type="caution">
    <text evidence="8">The sequence shown here is derived from an EMBL/GenBank/DDBJ whole genome shotgun (WGS) entry which is preliminary data.</text>
</comment>
<dbReference type="GO" id="GO:0051539">
    <property type="term" value="F:4 iron, 4 sulfur cluster binding"/>
    <property type="evidence" value="ECO:0007669"/>
    <property type="project" value="UniProtKB-KW"/>
</dbReference>
<dbReference type="PANTHER" id="PTHR43578:SF3">
    <property type="entry name" value="NADH-QUINONE OXIDOREDUCTASE SUBUNIT F"/>
    <property type="match status" value="1"/>
</dbReference>
<name>A0A7V2F4G5_UNCEI</name>
<keyword evidence="3" id="KW-0479">Metal-binding</keyword>
<feature type="domain" description="4Fe-4S ferredoxin-type" evidence="7">
    <location>
        <begin position="616"/>
        <end position="643"/>
    </location>
</feature>
<dbReference type="InterPro" id="IPR011538">
    <property type="entry name" value="Nuo51_FMN-bd"/>
</dbReference>
<dbReference type="InterPro" id="IPR017900">
    <property type="entry name" value="4Fe4S_Fe_S_CS"/>
</dbReference>
<evidence type="ECO:0000256" key="5">
    <source>
        <dbReference type="ARBA" id="ARBA00023014"/>
    </source>
</evidence>
<dbReference type="SUPFAM" id="SSF142019">
    <property type="entry name" value="Nqo1 FMN-binding domain-like"/>
    <property type="match status" value="1"/>
</dbReference>
<reference evidence="8" key="1">
    <citation type="journal article" date="2020" name="mSystems">
        <title>Genome- and Community-Level Interaction Insights into Carbon Utilization and Element Cycling Functions of Hydrothermarchaeota in Hydrothermal Sediment.</title>
        <authorList>
            <person name="Zhou Z."/>
            <person name="Liu Y."/>
            <person name="Xu W."/>
            <person name="Pan J."/>
            <person name="Luo Z.H."/>
            <person name="Li M."/>
        </authorList>
    </citation>
    <scope>NUCLEOTIDE SEQUENCE [LARGE SCALE GENOMIC DNA]</scope>
    <source>
        <strain evidence="8">SpSt-1233</strain>
    </source>
</reference>
<dbReference type="GO" id="GO:0008137">
    <property type="term" value="F:NADH dehydrogenase (ubiquinone) activity"/>
    <property type="evidence" value="ECO:0007669"/>
    <property type="project" value="InterPro"/>
</dbReference>
<dbReference type="PROSITE" id="PS00198">
    <property type="entry name" value="4FE4S_FER_1"/>
    <property type="match status" value="1"/>
</dbReference>
<dbReference type="InterPro" id="IPR019554">
    <property type="entry name" value="Soluble_ligand-bd"/>
</dbReference>
<dbReference type="InterPro" id="IPR001949">
    <property type="entry name" value="NADH-UbQ_OxRdtase_51kDa_CS"/>
</dbReference>
<dbReference type="InterPro" id="IPR017896">
    <property type="entry name" value="4Fe4S_Fe-S-bd"/>
</dbReference>
<evidence type="ECO:0000256" key="3">
    <source>
        <dbReference type="ARBA" id="ARBA00022723"/>
    </source>
</evidence>
<dbReference type="SUPFAM" id="SSF52833">
    <property type="entry name" value="Thioredoxin-like"/>
    <property type="match status" value="1"/>
</dbReference>
<dbReference type="AlphaFoldDB" id="A0A7V2F4G5"/>
<evidence type="ECO:0000256" key="1">
    <source>
        <dbReference type="ARBA" id="ARBA00007523"/>
    </source>
</evidence>
<dbReference type="PANTHER" id="PTHR43578">
    <property type="entry name" value="NADH-QUINONE OXIDOREDUCTASE SUBUNIT F"/>
    <property type="match status" value="1"/>
</dbReference>
<feature type="compositionally biased region" description="Basic and acidic residues" evidence="6">
    <location>
        <begin position="10"/>
        <end position="27"/>
    </location>
</feature>
<keyword evidence="5" id="KW-0411">Iron-sulfur</keyword>
<dbReference type="CDD" id="cd02980">
    <property type="entry name" value="TRX_Fd_family"/>
    <property type="match status" value="1"/>
</dbReference>
<dbReference type="SUPFAM" id="SSF142984">
    <property type="entry name" value="Nqo1 middle domain-like"/>
    <property type="match status" value="1"/>
</dbReference>
<evidence type="ECO:0000256" key="6">
    <source>
        <dbReference type="SAM" id="MobiDB-lite"/>
    </source>
</evidence>
<evidence type="ECO:0000259" key="7">
    <source>
        <dbReference type="PROSITE" id="PS51379"/>
    </source>
</evidence>
<keyword evidence="2" id="KW-0004">4Fe-4S</keyword>
<dbReference type="Pfam" id="PF01512">
    <property type="entry name" value="Complex1_51K"/>
    <property type="match status" value="1"/>
</dbReference>
<dbReference type="Pfam" id="PF14697">
    <property type="entry name" value="Fer4_21"/>
    <property type="match status" value="1"/>
</dbReference>
<feature type="region of interest" description="Disordered" evidence="6">
    <location>
        <begin position="1"/>
        <end position="27"/>
    </location>
</feature>
<dbReference type="Gene3D" id="6.10.250.1450">
    <property type="match status" value="1"/>
</dbReference>
<dbReference type="SUPFAM" id="SSF140490">
    <property type="entry name" value="Nqo1C-terminal domain-like"/>
    <property type="match status" value="1"/>
</dbReference>
<evidence type="ECO:0000313" key="8">
    <source>
        <dbReference type="EMBL" id="HER44404.1"/>
    </source>
</evidence>
<dbReference type="Proteomes" id="UP000886069">
    <property type="component" value="Unassembled WGS sequence"/>
</dbReference>
<protein>
    <submittedName>
        <fullName evidence="8">4Fe-4S dicluster domain-containing protein</fullName>
    </submittedName>
</protein>
<dbReference type="Gene3D" id="3.40.50.11540">
    <property type="entry name" value="NADH-ubiquinone oxidoreductase 51kDa subunit"/>
    <property type="match status" value="1"/>
</dbReference>
<dbReference type="SMART" id="SM00928">
    <property type="entry name" value="NADH_4Fe-4S"/>
    <property type="match status" value="1"/>
</dbReference>
<dbReference type="Gene3D" id="3.30.70.20">
    <property type="match status" value="1"/>
</dbReference>
<proteinExistence type="inferred from homology"/>
<dbReference type="PROSITE" id="PS51379">
    <property type="entry name" value="4FE4S_FER_2"/>
    <property type="match status" value="2"/>
</dbReference>
<organism evidence="8">
    <name type="scientific">Eiseniibacteriota bacterium</name>
    <dbReference type="NCBI Taxonomy" id="2212470"/>
    <lineage>
        <taxon>Bacteria</taxon>
        <taxon>Candidatus Eiseniibacteriota</taxon>
    </lineage>
</organism>
<sequence length="643" mass="68973">MLAKAAKEKKKADAAKEKEPKVKKIGPEDLDRIAAEQNAAVSGRKGTLMVCTGTSCAASRGFDIRAALSTALEERKLDEDYAVVGTGCNGFCSKGPIVVVQPEGIFYHGVREKDVAEIAGALAEGRVAERLLYKDPVSGEPVEKMSDIPFFARQQPIAFRNRGLIDPEKIDHYIARGGYRALRKALSELSPEKVRAEVTASGLRGRGGGGFPTGLKWEAAYRAGQEKKEEVYVLCNSMERNIIDTDPHAVIEGMLIGAYAVGAKEGHVFIRKEYPLALGRMQTAIEQCRSYGLLGDGILGGEFRFDIHIHRGPGAFVGGESSALITSIVGMPGEPRAKYVHSTEAGFRDKPTVLNNVETWANIPVIIEKGAAWFSSLGRGKTGGGKAGGRSAGSPGMKVFTLTGDLANTGLIEVPLGTTFREIVEEIGGGVSKGRTLKAVQTGGPSGGILPAGKLDMPVDFDSLEEAGSIMGSSGILVMNDRTCMVDMARNFIRFLADESCGKCTPCRDGLHLVHGILERICNGEGRSGDIERLEELCRTIRDTSLCKLGGTAPNPVLSTIEYFREEYEQHIGEKRCAAGVCKALVVYRIDEDACTGCTLCAKNCPVKAITGEAKKVHVIDQDVCIKCGICYDVCKFDAVEVK</sequence>
<evidence type="ECO:0000256" key="2">
    <source>
        <dbReference type="ARBA" id="ARBA00022485"/>
    </source>
</evidence>
<dbReference type="PROSITE" id="PS00645">
    <property type="entry name" value="COMPLEX1_51K_2"/>
    <property type="match status" value="1"/>
</dbReference>
<keyword evidence="4" id="KW-0408">Iron</keyword>
<feature type="domain" description="4Fe-4S ferredoxin-type" evidence="7">
    <location>
        <begin position="586"/>
        <end position="615"/>
    </location>
</feature>
<dbReference type="Pfam" id="PF01257">
    <property type="entry name" value="2Fe-2S_thioredx"/>
    <property type="match status" value="1"/>
</dbReference>
<dbReference type="GO" id="GO:0046872">
    <property type="term" value="F:metal ion binding"/>
    <property type="evidence" value="ECO:0007669"/>
    <property type="project" value="UniProtKB-KW"/>
</dbReference>
<dbReference type="Pfam" id="PF10589">
    <property type="entry name" value="NADH_4Fe-4S"/>
    <property type="match status" value="1"/>
</dbReference>
<dbReference type="InterPro" id="IPR037207">
    <property type="entry name" value="Nuop51_4Fe4S-bd_sf"/>
</dbReference>
<dbReference type="SUPFAM" id="SSF54862">
    <property type="entry name" value="4Fe-4S ferredoxins"/>
    <property type="match status" value="1"/>
</dbReference>
<dbReference type="GO" id="GO:0010181">
    <property type="term" value="F:FMN binding"/>
    <property type="evidence" value="ECO:0007669"/>
    <property type="project" value="InterPro"/>
</dbReference>
<dbReference type="Gene3D" id="3.40.30.10">
    <property type="entry name" value="Glutaredoxin"/>
    <property type="match status" value="1"/>
</dbReference>
<dbReference type="Pfam" id="PF10531">
    <property type="entry name" value="SLBB"/>
    <property type="match status" value="1"/>
</dbReference>
<dbReference type="Gene3D" id="3.10.20.600">
    <property type="match status" value="1"/>
</dbReference>
<dbReference type="InterPro" id="IPR037225">
    <property type="entry name" value="Nuo51_FMN-bd_sf"/>
</dbReference>
<dbReference type="InterPro" id="IPR036249">
    <property type="entry name" value="Thioredoxin-like_sf"/>
</dbReference>
<dbReference type="FunFam" id="1.20.1440.230:FF:000002">
    <property type="entry name" value="NADH-quinone oxidoreductase subunit F"/>
    <property type="match status" value="1"/>
</dbReference>